<dbReference type="Gene3D" id="1.20.58.340">
    <property type="entry name" value="Magnesium transport protein CorA, transmembrane region"/>
    <property type="match status" value="1"/>
</dbReference>
<accession>A0A9P3CN97</accession>
<protein>
    <submittedName>
        <fullName evidence="2">Uncharacterized protein</fullName>
    </submittedName>
</protein>
<dbReference type="OrthoDB" id="2830640at2759"/>
<keyword evidence="3" id="KW-1185">Reference proteome</keyword>
<keyword evidence="1" id="KW-1133">Transmembrane helix</keyword>
<reference evidence="2 3" key="1">
    <citation type="submission" date="2021-01" db="EMBL/GenBank/DDBJ databases">
        <title>Cercospora kikuchii MAFF 305040 whole genome shotgun sequence.</title>
        <authorList>
            <person name="Kashiwa T."/>
            <person name="Suzuki T."/>
        </authorList>
    </citation>
    <scope>NUCLEOTIDE SEQUENCE [LARGE SCALE GENOMIC DNA]</scope>
    <source>
        <strain evidence="2 3">MAFF 305040</strain>
    </source>
</reference>
<comment type="caution">
    <text evidence="2">The sequence shown here is derived from an EMBL/GenBank/DDBJ whole genome shotgun (WGS) entry which is preliminary data.</text>
</comment>
<evidence type="ECO:0000313" key="3">
    <source>
        <dbReference type="Proteomes" id="UP000825890"/>
    </source>
</evidence>
<evidence type="ECO:0000256" key="1">
    <source>
        <dbReference type="SAM" id="Phobius"/>
    </source>
</evidence>
<dbReference type="AlphaFoldDB" id="A0A9P3CN97"/>
<organism evidence="2 3">
    <name type="scientific">Cercospora kikuchii</name>
    <dbReference type="NCBI Taxonomy" id="84275"/>
    <lineage>
        <taxon>Eukaryota</taxon>
        <taxon>Fungi</taxon>
        <taxon>Dikarya</taxon>
        <taxon>Ascomycota</taxon>
        <taxon>Pezizomycotina</taxon>
        <taxon>Dothideomycetes</taxon>
        <taxon>Dothideomycetidae</taxon>
        <taxon>Mycosphaerellales</taxon>
        <taxon>Mycosphaerellaceae</taxon>
        <taxon>Cercospora</taxon>
    </lineage>
</organism>
<gene>
    <name evidence="2" type="ORF">CKM354_000679900</name>
</gene>
<dbReference type="Proteomes" id="UP000825890">
    <property type="component" value="Unassembled WGS sequence"/>
</dbReference>
<dbReference type="GeneID" id="68292374"/>
<name>A0A9P3CN97_9PEZI</name>
<keyword evidence="1" id="KW-0472">Membrane</keyword>
<feature type="transmembrane region" description="Helical" evidence="1">
    <location>
        <begin position="397"/>
        <end position="415"/>
    </location>
</feature>
<sequence>MTLKRVDKARESPSSIAAKLRERLLTAAAREGRFEYQRPEHHLVRKRRAGETSHAVSYSRLPTHEQQLFPKIFAFDLHEETNIAISPAAAFSLRCVLHRSRPQHASGKADMLPFENPSTMTALWDGLALPSSYLHLANGYLSTAQSHEIQDGDEGATGFALTVYSLSKQGDWSMALSHNSHTRSTSVFWSLQDGVDADTLVNDLCDFQEYGWHPMLLPCIMFASVLRMATERRQSIKARLQTLEKTMARINTYSADSNIAEVFEQRHFSQELKQLFELLQSCRHDQGSREGRYDFWRSFHTVIKSGFEYTKQFMQAQIAHAARAQDYDHAFAQHEDLQEWFTLTWIQLESIMARDQDHNTRVDNVSDMLYNLVQQRDIRPQSRIARASQRDSQDMKFIALLGSIFLPASLIATIFNVSEFVFIEGAALFGVYVGITVPFVAVMLILCTTREELGSWFGRRIYRRAGGASDENVEKGHN</sequence>
<dbReference type="EMBL" id="BOLY01000004">
    <property type="protein sequence ID" value="GIZ43580.1"/>
    <property type="molecule type" value="Genomic_DNA"/>
</dbReference>
<feature type="transmembrane region" description="Helical" evidence="1">
    <location>
        <begin position="427"/>
        <end position="447"/>
    </location>
</feature>
<dbReference type="RefSeq" id="XP_044658067.1">
    <property type="nucleotide sequence ID" value="XM_044802132.1"/>
</dbReference>
<keyword evidence="1" id="KW-0812">Transmembrane</keyword>
<proteinExistence type="predicted"/>
<evidence type="ECO:0000313" key="2">
    <source>
        <dbReference type="EMBL" id="GIZ43580.1"/>
    </source>
</evidence>